<gene>
    <name evidence="4" type="ORF">SAMN05444337_1990</name>
</gene>
<dbReference type="Proteomes" id="UP000184232">
    <property type="component" value="Unassembled WGS sequence"/>
</dbReference>
<dbReference type="InterPro" id="IPR011010">
    <property type="entry name" value="DNA_brk_join_enz"/>
</dbReference>
<dbReference type="GO" id="GO:0006310">
    <property type="term" value="P:DNA recombination"/>
    <property type="evidence" value="ECO:0007669"/>
    <property type="project" value="UniProtKB-KW"/>
</dbReference>
<keyword evidence="5" id="KW-1185">Reference proteome</keyword>
<protein>
    <recommendedName>
        <fullName evidence="3">Tyr recombinase domain-containing protein</fullName>
    </recommendedName>
</protein>
<feature type="domain" description="Tyr recombinase" evidence="3">
    <location>
        <begin position="228"/>
        <end position="426"/>
    </location>
</feature>
<dbReference type="InterPro" id="IPR002104">
    <property type="entry name" value="Integrase_catalytic"/>
</dbReference>
<name>A0A1M6J7C9_9FLAO</name>
<evidence type="ECO:0000256" key="1">
    <source>
        <dbReference type="ARBA" id="ARBA00023125"/>
    </source>
</evidence>
<keyword evidence="2" id="KW-0233">DNA recombination</keyword>
<evidence type="ECO:0000313" key="4">
    <source>
        <dbReference type="EMBL" id="SHJ42560.1"/>
    </source>
</evidence>
<keyword evidence="1" id="KW-0238">DNA-binding</keyword>
<dbReference type="Gene3D" id="1.10.150.130">
    <property type="match status" value="1"/>
</dbReference>
<sequence>MSKILRILEIVNQNVNDFQLKPKRKYSEPKIYTGGLNVATWSKYTKEEQENALKKEWFVYFSFRNPKTGLLEKQPFIKGGVNYYKTKGERLEILETYRRNLSRILKEGYNPYENSESQKETMSVKDAFEFGLNIKKSSITENSYIRFKSRIKRFEKYLESRGFSYRFITSVDKTIVLDYLNEVLLSSSPRNRNNTRTDISTLFQVFEDNGIIPSNFISKIKVIKAPPKRNKSYSDFKLERILEYLKENDPNLLLFIKFVSYNFLRPIEVCRLKVEDINLRENKLTVKAKNKLVKEKIIPSILADELSFLSDYQIDNYIFTPSGKPDTWEATDDNRRDYFTKRFKEVKDFFTQKAKEGDKDYFILDSNYGIYSFRHTYITKIYREMRKTLSPFETKSKLLHITGHNTMTALEQYLRDIDAELPEDYSNLLE</sequence>
<dbReference type="OrthoDB" id="9806835at2"/>
<dbReference type="AlphaFoldDB" id="A0A1M6J7C9"/>
<reference evidence="4 5" key="1">
    <citation type="submission" date="2016-11" db="EMBL/GenBank/DDBJ databases">
        <authorList>
            <person name="Jaros S."/>
            <person name="Januszkiewicz K."/>
            <person name="Wedrychowicz H."/>
        </authorList>
    </citation>
    <scope>NUCLEOTIDE SEQUENCE [LARGE SCALE GENOMIC DNA]</scope>
    <source>
        <strain evidence="4 5">DSM 22807</strain>
    </source>
</reference>
<evidence type="ECO:0000256" key="2">
    <source>
        <dbReference type="ARBA" id="ARBA00023172"/>
    </source>
</evidence>
<dbReference type="RefSeq" id="WP_072784539.1">
    <property type="nucleotide sequence ID" value="NZ_CP045292.1"/>
</dbReference>
<dbReference type="GO" id="GO:0003677">
    <property type="term" value="F:DNA binding"/>
    <property type="evidence" value="ECO:0007669"/>
    <property type="project" value="UniProtKB-KW"/>
</dbReference>
<dbReference type="SUPFAM" id="SSF56349">
    <property type="entry name" value="DNA breaking-rejoining enzymes"/>
    <property type="match status" value="1"/>
</dbReference>
<evidence type="ECO:0000313" key="5">
    <source>
        <dbReference type="Proteomes" id="UP000184232"/>
    </source>
</evidence>
<proteinExistence type="predicted"/>
<dbReference type="PROSITE" id="PS51898">
    <property type="entry name" value="TYR_RECOMBINASE"/>
    <property type="match status" value="1"/>
</dbReference>
<accession>A0A1M6J7C9</accession>
<dbReference type="STRING" id="683124.SAMN05444337_1990"/>
<dbReference type="GO" id="GO:0015074">
    <property type="term" value="P:DNA integration"/>
    <property type="evidence" value="ECO:0007669"/>
    <property type="project" value="InterPro"/>
</dbReference>
<evidence type="ECO:0000259" key="3">
    <source>
        <dbReference type="PROSITE" id="PS51898"/>
    </source>
</evidence>
<dbReference type="InterPro" id="IPR010998">
    <property type="entry name" value="Integrase_recombinase_N"/>
</dbReference>
<dbReference type="Gene3D" id="1.10.443.10">
    <property type="entry name" value="Intergrase catalytic core"/>
    <property type="match status" value="1"/>
</dbReference>
<organism evidence="4 5">
    <name type="scientific">Flavobacterium haoranii</name>
    <dbReference type="NCBI Taxonomy" id="683124"/>
    <lineage>
        <taxon>Bacteria</taxon>
        <taxon>Pseudomonadati</taxon>
        <taxon>Bacteroidota</taxon>
        <taxon>Flavobacteriia</taxon>
        <taxon>Flavobacteriales</taxon>
        <taxon>Flavobacteriaceae</taxon>
        <taxon>Flavobacterium</taxon>
    </lineage>
</organism>
<dbReference type="EMBL" id="FQZH01000003">
    <property type="protein sequence ID" value="SHJ42560.1"/>
    <property type="molecule type" value="Genomic_DNA"/>
</dbReference>
<dbReference type="InterPro" id="IPR013762">
    <property type="entry name" value="Integrase-like_cat_sf"/>
</dbReference>